<name>A0A540L2M7_MALBA</name>
<protein>
    <submittedName>
        <fullName evidence="1">Uncharacterized protein</fullName>
    </submittedName>
</protein>
<accession>A0A540L2M7</accession>
<dbReference type="EMBL" id="VIEB01000797">
    <property type="protein sequence ID" value="TQD80710.1"/>
    <property type="molecule type" value="Genomic_DNA"/>
</dbReference>
<dbReference type="AlphaFoldDB" id="A0A540L2M7"/>
<evidence type="ECO:0000313" key="2">
    <source>
        <dbReference type="Proteomes" id="UP000315295"/>
    </source>
</evidence>
<gene>
    <name evidence="1" type="ORF">C1H46_033736</name>
</gene>
<organism evidence="1 2">
    <name type="scientific">Malus baccata</name>
    <name type="common">Siberian crab apple</name>
    <name type="synonym">Pyrus baccata</name>
    <dbReference type="NCBI Taxonomy" id="106549"/>
    <lineage>
        <taxon>Eukaryota</taxon>
        <taxon>Viridiplantae</taxon>
        <taxon>Streptophyta</taxon>
        <taxon>Embryophyta</taxon>
        <taxon>Tracheophyta</taxon>
        <taxon>Spermatophyta</taxon>
        <taxon>Magnoliopsida</taxon>
        <taxon>eudicotyledons</taxon>
        <taxon>Gunneridae</taxon>
        <taxon>Pentapetalae</taxon>
        <taxon>rosids</taxon>
        <taxon>fabids</taxon>
        <taxon>Rosales</taxon>
        <taxon>Rosaceae</taxon>
        <taxon>Amygdaloideae</taxon>
        <taxon>Maleae</taxon>
        <taxon>Malus</taxon>
    </lineage>
</organism>
<sequence>MKRYRRRRRYRRLRNAVTNEQNAIVSMGKRLKFGKIRVTRMLQIKVKSSIMLLKKFRNAYVGMMLCFAGRVVQLNNGI</sequence>
<comment type="caution">
    <text evidence="1">The sequence shown here is derived from an EMBL/GenBank/DDBJ whole genome shotgun (WGS) entry which is preliminary data.</text>
</comment>
<proteinExistence type="predicted"/>
<dbReference type="Proteomes" id="UP000315295">
    <property type="component" value="Unassembled WGS sequence"/>
</dbReference>
<keyword evidence="2" id="KW-1185">Reference proteome</keyword>
<reference evidence="1 2" key="1">
    <citation type="journal article" date="2019" name="G3 (Bethesda)">
        <title>Sequencing of a Wild Apple (Malus baccata) Genome Unravels the Differences Between Cultivated and Wild Apple Species Regarding Disease Resistance and Cold Tolerance.</title>
        <authorList>
            <person name="Chen X."/>
        </authorList>
    </citation>
    <scope>NUCLEOTIDE SEQUENCE [LARGE SCALE GENOMIC DNA]</scope>
    <source>
        <strain evidence="2">cv. Shandingzi</strain>
        <tissue evidence="1">Leaves</tissue>
    </source>
</reference>
<evidence type="ECO:0000313" key="1">
    <source>
        <dbReference type="EMBL" id="TQD80710.1"/>
    </source>
</evidence>